<dbReference type="PANTHER" id="PTHR43133">
    <property type="entry name" value="RNA POLYMERASE ECF-TYPE SIGMA FACTO"/>
    <property type="match status" value="1"/>
</dbReference>
<comment type="similarity">
    <text evidence="1">Belongs to the sigma-70 factor family. ECF subfamily.</text>
</comment>
<dbReference type="InterPro" id="IPR007627">
    <property type="entry name" value="RNA_pol_sigma70_r2"/>
</dbReference>
<dbReference type="InterPro" id="IPR013324">
    <property type="entry name" value="RNA_pol_sigma_r3/r4-like"/>
</dbReference>
<evidence type="ECO:0000259" key="7">
    <source>
        <dbReference type="Pfam" id="PF04542"/>
    </source>
</evidence>
<evidence type="ECO:0000256" key="6">
    <source>
        <dbReference type="SAM" id="MobiDB-lite"/>
    </source>
</evidence>
<dbReference type="InterPro" id="IPR013325">
    <property type="entry name" value="RNA_pol_sigma_r2"/>
</dbReference>
<evidence type="ECO:0000256" key="2">
    <source>
        <dbReference type="ARBA" id="ARBA00023015"/>
    </source>
</evidence>
<dbReference type="NCBIfam" id="TIGR02937">
    <property type="entry name" value="sigma70-ECF"/>
    <property type="match status" value="1"/>
</dbReference>
<dbReference type="InterPro" id="IPR039425">
    <property type="entry name" value="RNA_pol_sigma-70-like"/>
</dbReference>
<dbReference type="Pfam" id="PF04542">
    <property type="entry name" value="Sigma70_r2"/>
    <property type="match status" value="1"/>
</dbReference>
<keyword evidence="2" id="KW-0805">Transcription regulation</keyword>
<dbReference type="InterPro" id="IPR036388">
    <property type="entry name" value="WH-like_DNA-bd_sf"/>
</dbReference>
<dbReference type="SUPFAM" id="SSF88659">
    <property type="entry name" value="Sigma3 and sigma4 domains of RNA polymerase sigma factors"/>
    <property type="match status" value="1"/>
</dbReference>
<keyword evidence="9" id="KW-1185">Reference proteome</keyword>
<accession>A0ABS2RL06</accession>
<reference evidence="8 9" key="1">
    <citation type="submission" date="2021-01" db="EMBL/GenBank/DDBJ databases">
        <title>Sequencing the genomes of 1000 actinobacteria strains.</title>
        <authorList>
            <person name="Klenk H.-P."/>
        </authorList>
    </citation>
    <scope>NUCLEOTIDE SEQUENCE [LARGE SCALE GENOMIC DNA]</scope>
    <source>
        <strain evidence="8 9">DSM 18662</strain>
    </source>
</reference>
<comment type="caution">
    <text evidence="8">The sequence shown here is derived from an EMBL/GenBank/DDBJ whole genome shotgun (WGS) entry which is preliminary data.</text>
</comment>
<dbReference type="Gene3D" id="1.10.1740.10">
    <property type="match status" value="1"/>
</dbReference>
<feature type="domain" description="RNA polymerase sigma-70 region 2" evidence="7">
    <location>
        <begin position="38"/>
        <end position="99"/>
    </location>
</feature>
<keyword evidence="4" id="KW-0238">DNA-binding</keyword>
<dbReference type="PANTHER" id="PTHR43133:SF8">
    <property type="entry name" value="RNA POLYMERASE SIGMA FACTOR HI_1459-RELATED"/>
    <property type="match status" value="1"/>
</dbReference>
<gene>
    <name evidence="8" type="ORF">JOE57_002603</name>
</gene>
<evidence type="ECO:0000256" key="4">
    <source>
        <dbReference type="ARBA" id="ARBA00023125"/>
    </source>
</evidence>
<name>A0ABS2RL06_9ACTN</name>
<evidence type="ECO:0000256" key="1">
    <source>
        <dbReference type="ARBA" id="ARBA00010641"/>
    </source>
</evidence>
<dbReference type="Proteomes" id="UP000704762">
    <property type="component" value="Unassembled WGS sequence"/>
</dbReference>
<organism evidence="8 9">
    <name type="scientific">Microlunatus panaciterrae</name>
    <dbReference type="NCBI Taxonomy" id="400768"/>
    <lineage>
        <taxon>Bacteria</taxon>
        <taxon>Bacillati</taxon>
        <taxon>Actinomycetota</taxon>
        <taxon>Actinomycetes</taxon>
        <taxon>Propionibacteriales</taxon>
        <taxon>Propionibacteriaceae</taxon>
        <taxon>Microlunatus</taxon>
    </lineage>
</organism>
<proteinExistence type="inferred from homology"/>
<sequence>MTGGIIEESRAGEDSLAGRAGRAFAAYRDGDETRMAELVRMLTPILWHTARSMRLDSQTAEDVVQSVWLVLVRKADSITEPLALLQWMLVTTKREAWRVSRIQARTRPEDFDGPGAPDSDSGEAVEDEVLRGDTDAKLWRHIEALPERCRALLRVIAFADRPDYAELAKALGMPQGSIGPTRGRCLAKLRLALSNDPAWEAR</sequence>
<dbReference type="EMBL" id="JAFBCF010000001">
    <property type="protein sequence ID" value="MBM7799682.1"/>
    <property type="molecule type" value="Genomic_DNA"/>
</dbReference>
<keyword evidence="3" id="KW-0731">Sigma factor</keyword>
<evidence type="ECO:0000256" key="5">
    <source>
        <dbReference type="ARBA" id="ARBA00023163"/>
    </source>
</evidence>
<evidence type="ECO:0000313" key="9">
    <source>
        <dbReference type="Proteomes" id="UP000704762"/>
    </source>
</evidence>
<dbReference type="Gene3D" id="1.10.10.10">
    <property type="entry name" value="Winged helix-like DNA-binding domain superfamily/Winged helix DNA-binding domain"/>
    <property type="match status" value="1"/>
</dbReference>
<dbReference type="SUPFAM" id="SSF88946">
    <property type="entry name" value="Sigma2 domain of RNA polymerase sigma factors"/>
    <property type="match status" value="1"/>
</dbReference>
<dbReference type="InterPro" id="IPR014284">
    <property type="entry name" value="RNA_pol_sigma-70_dom"/>
</dbReference>
<evidence type="ECO:0000256" key="3">
    <source>
        <dbReference type="ARBA" id="ARBA00023082"/>
    </source>
</evidence>
<keyword evidence="5" id="KW-0804">Transcription</keyword>
<evidence type="ECO:0000313" key="8">
    <source>
        <dbReference type="EMBL" id="MBM7799682.1"/>
    </source>
</evidence>
<dbReference type="RefSeq" id="WP_204918601.1">
    <property type="nucleotide sequence ID" value="NZ_BAAAQP010000003.1"/>
</dbReference>
<protein>
    <submittedName>
        <fullName evidence="8">RNA polymerase sigma factor (Sigma-70 family)</fullName>
    </submittedName>
</protein>
<feature type="region of interest" description="Disordered" evidence="6">
    <location>
        <begin position="107"/>
        <end position="127"/>
    </location>
</feature>